<dbReference type="InterPro" id="IPR001915">
    <property type="entry name" value="Peptidase_M48"/>
</dbReference>
<dbReference type="PROSITE" id="PS51257">
    <property type="entry name" value="PROKAR_LIPOPROTEIN"/>
    <property type="match status" value="1"/>
</dbReference>
<comment type="cofactor">
    <cofactor evidence="6">
        <name>Zn(2+)</name>
        <dbReference type="ChEBI" id="CHEBI:29105"/>
    </cofactor>
    <text evidence="6">Binds 1 zinc ion per subunit.</text>
</comment>
<dbReference type="RefSeq" id="WP_059521079.1">
    <property type="nucleotide sequence ID" value="NZ_LOXZ01000003.1"/>
</dbReference>
<name>A0A118IX82_BURCE</name>
<accession>A0A118IX82</accession>
<keyword evidence="2" id="KW-0479">Metal-binding</keyword>
<dbReference type="EMBL" id="LOYH01000091">
    <property type="protein sequence ID" value="KVK75648.1"/>
    <property type="molecule type" value="Genomic_DNA"/>
</dbReference>
<evidence type="ECO:0000259" key="9">
    <source>
        <dbReference type="Pfam" id="PF01435"/>
    </source>
</evidence>
<dbReference type="PANTHER" id="PTHR22726">
    <property type="entry name" value="METALLOENDOPEPTIDASE OMA1"/>
    <property type="match status" value="1"/>
</dbReference>
<evidence type="ECO:0000256" key="8">
    <source>
        <dbReference type="SAM" id="SignalP"/>
    </source>
</evidence>
<protein>
    <submittedName>
        <fullName evidence="10">Peptidase M48</fullName>
    </submittedName>
</protein>
<evidence type="ECO:0000256" key="5">
    <source>
        <dbReference type="ARBA" id="ARBA00023049"/>
    </source>
</evidence>
<comment type="similarity">
    <text evidence="6">Belongs to the peptidase M48 family.</text>
</comment>
<feature type="signal peptide" evidence="8">
    <location>
        <begin position="1"/>
        <end position="24"/>
    </location>
</feature>
<dbReference type="Proteomes" id="UP000069001">
    <property type="component" value="Unassembled WGS sequence"/>
</dbReference>
<evidence type="ECO:0000256" key="7">
    <source>
        <dbReference type="SAM" id="MobiDB-lite"/>
    </source>
</evidence>
<keyword evidence="5 6" id="KW-0482">Metalloprotease</keyword>
<feature type="region of interest" description="Disordered" evidence="7">
    <location>
        <begin position="34"/>
        <end position="84"/>
    </location>
</feature>
<evidence type="ECO:0000256" key="4">
    <source>
        <dbReference type="ARBA" id="ARBA00022833"/>
    </source>
</evidence>
<keyword evidence="4 6" id="KW-0862">Zinc</keyword>
<dbReference type="InterPro" id="IPR051156">
    <property type="entry name" value="Mito/Outer_Membr_Metalloprot"/>
</dbReference>
<evidence type="ECO:0000256" key="1">
    <source>
        <dbReference type="ARBA" id="ARBA00022670"/>
    </source>
</evidence>
<evidence type="ECO:0000256" key="2">
    <source>
        <dbReference type="ARBA" id="ARBA00022723"/>
    </source>
</evidence>
<dbReference type="AlphaFoldDB" id="A0A118IX82"/>
<keyword evidence="3 6" id="KW-0378">Hydrolase</keyword>
<feature type="chain" id="PRO_5007159531" evidence="8">
    <location>
        <begin position="25"/>
        <end position="358"/>
    </location>
</feature>
<proteinExistence type="inferred from homology"/>
<dbReference type="GO" id="GO:0046872">
    <property type="term" value="F:metal ion binding"/>
    <property type="evidence" value="ECO:0007669"/>
    <property type="project" value="UniProtKB-KW"/>
</dbReference>
<evidence type="ECO:0000313" key="11">
    <source>
        <dbReference type="Proteomes" id="UP000069001"/>
    </source>
</evidence>
<dbReference type="PANTHER" id="PTHR22726:SF1">
    <property type="entry name" value="METALLOENDOPEPTIDASE OMA1, MITOCHONDRIAL"/>
    <property type="match status" value="1"/>
</dbReference>
<keyword evidence="8" id="KW-0732">Signal</keyword>
<feature type="domain" description="Peptidase M48" evidence="9">
    <location>
        <begin position="137"/>
        <end position="318"/>
    </location>
</feature>
<dbReference type="GO" id="GO:0016020">
    <property type="term" value="C:membrane"/>
    <property type="evidence" value="ECO:0007669"/>
    <property type="project" value="TreeGrafter"/>
</dbReference>
<organism evidence="10 11">
    <name type="scientific">Burkholderia cepacia</name>
    <name type="common">Pseudomonas cepacia</name>
    <dbReference type="NCBI Taxonomy" id="292"/>
    <lineage>
        <taxon>Bacteria</taxon>
        <taxon>Pseudomonadati</taxon>
        <taxon>Pseudomonadota</taxon>
        <taxon>Betaproteobacteria</taxon>
        <taxon>Burkholderiales</taxon>
        <taxon>Burkholderiaceae</taxon>
        <taxon>Burkholderia</taxon>
        <taxon>Burkholderia cepacia complex</taxon>
    </lineage>
</organism>
<keyword evidence="1 6" id="KW-0645">Protease</keyword>
<dbReference type="Pfam" id="PF01435">
    <property type="entry name" value="Peptidase_M48"/>
    <property type="match status" value="1"/>
</dbReference>
<evidence type="ECO:0000256" key="6">
    <source>
        <dbReference type="RuleBase" id="RU003983"/>
    </source>
</evidence>
<feature type="compositionally biased region" description="Low complexity" evidence="7">
    <location>
        <begin position="34"/>
        <end position="79"/>
    </location>
</feature>
<sequence>MRSDRLHRLARVAAAWSVGTAALAAGCAAHASDTGAPAATAAGSAPAAAPASPPATSTSAASAQPPAAEPAQPTGAAASTKAYTPTPQQVRYGNAIAFRTLIPSPLLEQLTANEYAQIVQAAADSNRLLPANQPRVKRLRAIVAKLAPYSVKWNDRVKNWAWDVNVIRSRDIRLTCLPGGKVLVYGGMLDRVRLNDDEFGVLLAHGIAHALREHARSNFSAASQTSLRAAALPPLFGVGDPLPQALNLGERLQSLHYDPTDETEADVIGGDIAARAGFDPRAAITLWDKLAVATRANKATGFIYTHPYSTARRQDLLNRLPDLMPLYAKAVGKHVDTLPDYAGISAQRRKVVRRGATG</sequence>
<dbReference type="GO" id="GO:0004222">
    <property type="term" value="F:metalloendopeptidase activity"/>
    <property type="evidence" value="ECO:0007669"/>
    <property type="project" value="InterPro"/>
</dbReference>
<dbReference type="CDD" id="cd07331">
    <property type="entry name" value="M48C_Oma1_like"/>
    <property type="match status" value="1"/>
</dbReference>
<comment type="caution">
    <text evidence="10">The sequence shown here is derived from an EMBL/GenBank/DDBJ whole genome shotgun (WGS) entry which is preliminary data.</text>
</comment>
<reference evidence="10 11" key="1">
    <citation type="submission" date="2015-11" db="EMBL/GenBank/DDBJ databases">
        <title>Expanding the genomic diversity of Burkholderia species for the development of highly accurate diagnostics.</title>
        <authorList>
            <person name="Sahl J."/>
            <person name="Keim P."/>
            <person name="Wagner D."/>
        </authorList>
    </citation>
    <scope>NUCLEOTIDE SEQUENCE [LARGE SCALE GENOMIC DNA]</scope>
    <source>
        <strain evidence="10 11">MSMB1302</strain>
    </source>
</reference>
<gene>
    <name evidence="10" type="ORF">WS90_26360</name>
</gene>
<evidence type="ECO:0000256" key="3">
    <source>
        <dbReference type="ARBA" id="ARBA00022801"/>
    </source>
</evidence>
<dbReference type="GO" id="GO:0051603">
    <property type="term" value="P:proteolysis involved in protein catabolic process"/>
    <property type="evidence" value="ECO:0007669"/>
    <property type="project" value="TreeGrafter"/>
</dbReference>
<evidence type="ECO:0000313" key="10">
    <source>
        <dbReference type="EMBL" id="KVK75648.1"/>
    </source>
</evidence>